<dbReference type="Proteomes" id="UP001602058">
    <property type="component" value="Unassembled WGS sequence"/>
</dbReference>
<sequence length="402" mass="44625">MAKSPTVPATAPDTVWLSRGRHVGSGAEEAEESVRRRLTGLMDDGEIDDHLEYDARRDEVERRAFEARWRVAGDVVVRARLTIGPPSDAVHSREWTLVAEADRPWDLDWQSPTAMFWPEDASWDHDMVPGLRLRESNPLPAEDKDLKRLLKDCGRHTESIHIVVHEAMTPDQLGRRPLAPLMPASLRHRIVEHRATPDQYRIVNWALYDLGVRVPRGGAVVLPGTPARPGYEDHDFTVRSVFLDGSQPKDLIDTVVRYAALPRPLAPWAERAVAELRDEWHLFTVDEARALVAQYSEALKAMTKSRDLYREAAERAHEALAAFRDSSAAPAVPSARGEEPRKRERFSLRALTKPLERVGGGAKLLRPAHTDAPAHDTASPGTEDDGPSGSGSEPGSPGRDSA</sequence>
<gene>
    <name evidence="2" type="ORF">ACFY1D_15310</name>
</gene>
<evidence type="ECO:0008006" key="4">
    <source>
        <dbReference type="Google" id="ProtNLM"/>
    </source>
</evidence>
<protein>
    <recommendedName>
        <fullName evidence="4">PE-PGRS family protein</fullName>
    </recommendedName>
</protein>
<feature type="region of interest" description="Disordered" evidence="1">
    <location>
        <begin position="324"/>
        <end position="402"/>
    </location>
</feature>
<accession>A0ABW6UH75</accession>
<evidence type="ECO:0000313" key="2">
    <source>
        <dbReference type="EMBL" id="MFF4522773.1"/>
    </source>
</evidence>
<comment type="caution">
    <text evidence="2">The sequence shown here is derived from an EMBL/GenBank/DDBJ whole genome shotgun (WGS) entry which is preliminary data.</text>
</comment>
<dbReference type="EMBL" id="JBIAWJ010000006">
    <property type="protein sequence ID" value="MFF4522773.1"/>
    <property type="molecule type" value="Genomic_DNA"/>
</dbReference>
<name>A0ABW6UH75_9ACTN</name>
<feature type="compositionally biased region" description="Low complexity" evidence="1">
    <location>
        <begin position="390"/>
        <end position="402"/>
    </location>
</feature>
<reference evidence="2 3" key="1">
    <citation type="submission" date="2024-10" db="EMBL/GenBank/DDBJ databases">
        <title>The Natural Products Discovery Center: Release of the First 8490 Sequenced Strains for Exploring Actinobacteria Biosynthetic Diversity.</title>
        <authorList>
            <person name="Kalkreuter E."/>
            <person name="Kautsar S.A."/>
            <person name="Yang D."/>
            <person name="Bader C.D."/>
            <person name="Teijaro C.N."/>
            <person name="Fluegel L."/>
            <person name="Davis C.M."/>
            <person name="Simpson J.R."/>
            <person name="Lauterbach L."/>
            <person name="Steele A.D."/>
            <person name="Gui C."/>
            <person name="Meng S."/>
            <person name="Li G."/>
            <person name="Viehrig K."/>
            <person name="Ye F."/>
            <person name="Su P."/>
            <person name="Kiefer A.F."/>
            <person name="Nichols A."/>
            <person name="Cepeda A.J."/>
            <person name="Yan W."/>
            <person name="Fan B."/>
            <person name="Jiang Y."/>
            <person name="Adhikari A."/>
            <person name="Zheng C.-J."/>
            <person name="Schuster L."/>
            <person name="Cowan T.M."/>
            <person name="Smanski M.J."/>
            <person name="Chevrette M.G."/>
            <person name="De Carvalho L.P.S."/>
            <person name="Shen B."/>
        </authorList>
    </citation>
    <scope>NUCLEOTIDE SEQUENCE [LARGE SCALE GENOMIC DNA]</scope>
    <source>
        <strain evidence="2 3">NPDC001390</strain>
    </source>
</reference>
<feature type="compositionally biased region" description="Basic and acidic residues" evidence="1">
    <location>
        <begin position="336"/>
        <end position="347"/>
    </location>
</feature>
<dbReference type="RefSeq" id="WP_387886738.1">
    <property type="nucleotide sequence ID" value="NZ_JBIAWJ010000006.1"/>
</dbReference>
<keyword evidence="3" id="KW-1185">Reference proteome</keyword>
<proteinExistence type="predicted"/>
<evidence type="ECO:0000313" key="3">
    <source>
        <dbReference type="Proteomes" id="UP001602058"/>
    </source>
</evidence>
<evidence type="ECO:0000256" key="1">
    <source>
        <dbReference type="SAM" id="MobiDB-lite"/>
    </source>
</evidence>
<organism evidence="2 3">
    <name type="scientific">Streptomyces bluensis</name>
    <dbReference type="NCBI Taxonomy" id="33897"/>
    <lineage>
        <taxon>Bacteria</taxon>
        <taxon>Bacillati</taxon>
        <taxon>Actinomycetota</taxon>
        <taxon>Actinomycetes</taxon>
        <taxon>Kitasatosporales</taxon>
        <taxon>Streptomycetaceae</taxon>
        <taxon>Streptomyces</taxon>
    </lineage>
</organism>